<keyword evidence="2" id="KW-0853">WD repeat</keyword>
<comment type="similarity">
    <text evidence="4">Belongs to the WD repeat PROPPIN family.</text>
</comment>
<comment type="subcellular location">
    <subcellularLocation>
        <location evidence="1">Vacuole membrane</location>
        <topology evidence="1">Peripheral membrane protein</topology>
    </subcellularLocation>
</comment>
<comment type="caution">
    <text evidence="6">The sequence shown here is derived from an EMBL/GenBank/DDBJ whole genome shotgun (WGS) entry which is preliminary data.</text>
</comment>
<dbReference type="EMBL" id="MU006089">
    <property type="protein sequence ID" value="KAF2843720.1"/>
    <property type="molecule type" value="Genomic_DNA"/>
</dbReference>
<protein>
    <submittedName>
        <fullName evidence="6">Phosphatidylinositol 3,5-bisphosphate-binding protein</fullName>
    </submittedName>
</protein>
<dbReference type="SMART" id="SM00320">
    <property type="entry name" value="WD40"/>
    <property type="match status" value="2"/>
</dbReference>
<evidence type="ECO:0000256" key="3">
    <source>
        <dbReference type="ARBA" id="ARBA00022737"/>
    </source>
</evidence>
<evidence type="ECO:0000256" key="1">
    <source>
        <dbReference type="ARBA" id="ARBA00004148"/>
    </source>
</evidence>
<feature type="region of interest" description="Disordered" evidence="5">
    <location>
        <begin position="255"/>
        <end position="280"/>
    </location>
</feature>
<dbReference type="Pfam" id="PF21032">
    <property type="entry name" value="PROPPIN"/>
    <property type="match status" value="1"/>
</dbReference>
<keyword evidence="3" id="KW-0677">Repeat</keyword>
<evidence type="ECO:0000256" key="2">
    <source>
        <dbReference type="ARBA" id="ARBA00022574"/>
    </source>
</evidence>
<dbReference type="GO" id="GO:0005774">
    <property type="term" value="C:vacuolar membrane"/>
    <property type="evidence" value="ECO:0007669"/>
    <property type="project" value="UniProtKB-SubCell"/>
</dbReference>
<evidence type="ECO:0000313" key="6">
    <source>
        <dbReference type="EMBL" id="KAF2843720.1"/>
    </source>
</evidence>
<dbReference type="OrthoDB" id="1667587at2759"/>
<dbReference type="InterPro" id="IPR036322">
    <property type="entry name" value="WD40_repeat_dom_sf"/>
</dbReference>
<evidence type="ECO:0000313" key="7">
    <source>
        <dbReference type="Proteomes" id="UP000799429"/>
    </source>
</evidence>
<dbReference type="SUPFAM" id="SSF50978">
    <property type="entry name" value="WD40 repeat-like"/>
    <property type="match status" value="1"/>
</dbReference>
<proteinExistence type="inferred from homology"/>
<dbReference type="InterPro" id="IPR048720">
    <property type="entry name" value="PROPPIN"/>
</dbReference>
<dbReference type="Proteomes" id="UP000799429">
    <property type="component" value="Unassembled WGS sequence"/>
</dbReference>
<dbReference type="Gene3D" id="2.130.10.10">
    <property type="entry name" value="YVTN repeat-like/Quinoprotein amine dehydrogenase"/>
    <property type="match status" value="1"/>
</dbReference>
<gene>
    <name evidence="6" type="ORF">M501DRAFT_924464</name>
</gene>
<dbReference type="AlphaFoldDB" id="A0A9P4VVM3"/>
<dbReference type="InterPro" id="IPR015943">
    <property type="entry name" value="WD40/YVTN_repeat-like_dom_sf"/>
</dbReference>
<accession>A0A9P4VVM3</accession>
<dbReference type="InterPro" id="IPR001680">
    <property type="entry name" value="WD40_rpt"/>
</dbReference>
<evidence type="ECO:0000256" key="5">
    <source>
        <dbReference type="SAM" id="MobiDB-lite"/>
    </source>
</evidence>
<name>A0A9P4VVM3_9PEZI</name>
<organism evidence="6 7">
    <name type="scientific">Patellaria atrata CBS 101060</name>
    <dbReference type="NCBI Taxonomy" id="1346257"/>
    <lineage>
        <taxon>Eukaryota</taxon>
        <taxon>Fungi</taxon>
        <taxon>Dikarya</taxon>
        <taxon>Ascomycota</taxon>
        <taxon>Pezizomycotina</taxon>
        <taxon>Dothideomycetes</taxon>
        <taxon>Dothideomycetes incertae sedis</taxon>
        <taxon>Patellariales</taxon>
        <taxon>Patellariaceae</taxon>
        <taxon>Patellaria</taxon>
    </lineage>
</organism>
<feature type="compositionally biased region" description="Basic and acidic residues" evidence="5">
    <location>
        <begin position="268"/>
        <end position="280"/>
    </location>
</feature>
<sequence>MNTRRVIDESTGPAALSASFNGNNSCFSVALDTGFHIYRSNTCDRFVVRELGAGIGCAEMVGTSNLLALVGGGKQPKFPQNKVVIWDDKKQREVCKMEFRTPVQGVRLSRSHIVVVLHNSVNLYPLSSSPTKIAVFETANNPFGLCSLGEKKFAFPGRTPGQVQLVELSTRNVSIMPAHNTPLRAITISTDGELLATASETGTLIRLYSTANCAKLAEFRRGVDPATIFSLSISPSSSLLAVTSDKSTLHIFELPHPARPASSSPRPEFPHHTSDDSNEHKQKWGILAKIPLMPRVFSDTYSSCSTHFEIGEEPLLQQARARSSSSLAWNAPIPGLPGGLPPKGIAAWVSDEVVLVIGAGQDARWEKFVVGYGEDGKRVVYREGWRRYLED</sequence>
<dbReference type="PANTHER" id="PTHR11227">
    <property type="entry name" value="WD-REPEAT PROTEIN INTERACTING WITH PHOSPHOINOSIDES WIPI -RELATED"/>
    <property type="match status" value="1"/>
</dbReference>
<evidence type="ECO:0000256" key="4">
    <source>
        <dbReference type="ARBA" id="ARBA00025740"/>
    </source>
</evidence>
<reference evidence="6" key="1">
    <citation type="journal article" date="2020" name="Stud. Mycol.">
        <title>101 Dothideomycetes genomes: a test case for predicting lifestyles and emergence of pathogens.</title>
        <authorList>
            <person name="Haridas S."/>
            <person name="Albert R."/>
            <person name="Binder M."/>
            <person name="Bloem J."/>
            <person name="Labutti K."/>
            <person name="Salamov A."/>
            <person name="Andreopoulos B."/>
            <person name="Baker S."/>
            <person name="Barry K."/>
            <person name="Bills G."/>
            <person name="Bluhm B."/>
            <person name="Cannon C."/>
            <person name="Castanera R."/>
            <person name="Culley D."/>
            <person name="Daum C."/>
            <person name="Ezra D."/>
            <person name="Gonzalez J."/>
            <person name="Henrissat B."/>
            <person name="Kuo A."/>
            <person name="Liang C."/>
            <person name="Lipzen A."/>
            <person name="Lutzoni F."/>
            <person name="Magnuson J."/>
            <person name="Mondo S."/>
            <person name="Nolan M."/>
            <person name="Ohm R."/>
            <person name="Pangilinan J."/>
            <person name="Park H.-J."/>
            <person name="Ramirez L."/>
            <person name="Alfaro M."/>
            <person name="Sun H."/>
            <person name="Tritt A."/>
            <person name="Yoshinaga Y."/>
            <person name="Zwiers L.-H."/>
            <person name="Turgeon B."/>
            <person name="Goodwin S."/>
            <person name="Spatafora J."/>
            <person name="Crous P."/>
            <person name="Grigoriev I."/>
        </authorList>
    </citation>
    <scope>NUCLEOTIDE SEQUENCE</scope>
    <source>
        <strain evidence="6">CBS 101060</strain>
    </source>
</reference>
<keyword evidence="7" id="KW-1185">Reference proteome</keyword>